<name>C6VYQ0_DYAFD</name>
<evidence type="ECO:0000313" key="1">
    <source>
        <dbReference type="EMBL" id="ACT93405.1"/>
    </source>
</evidence>
<dbReference type="Proteomes" id="UP000002011">
    <property type="component" value="Chromosome"/>
</dbReference>
<evidence type="ECO:0000313" key="2">
    <source>
        <dbReference type="Proteomes" id="UP000002011"/>
    </source>
</evidence>
<gene>
    <name evidence="1" type="ordered locus">Dfer_2182</name>
</gene>
<dbReference type="EMBL" id="CP001619">
    <property type="protein sequence ID" value="ACT93405.1"/>
    <property type="molecule type" value="Genomic_DNA"/>
</dbReference>
<organism evidence="1 2">
    <name type="scientific">Dyadobacter fermentans (strain ATCC 700827 / DSM 18053 / CIP 107007 / KCTC 52180 / NS114)</name>
    <dbReference type="NCBI Taxonomy" id="471854"/>
    <lineage>
        <taxon>Bacteria</taxon>
        <taxon>Pseudomonadati</taxon>
        <taxon>Bacteroidota</taxon>
        <taxon>Cytophagia</taxon>
        <taxon>Cytophagales</taxon>
        <taxon>Spirosomataceae</taxon>
        <taxon>Dyadobacter</taxon>
    </lineage>
</organism>
<accession>C6VYQ0</accession>
<proteinExistence type="predicted"/>
<protein>
    <submittedName>
        <fullName evidence="1">Uncharacterized protein</fullName>
    </submittedName>
</protein>
<sequence>MTNTKFVAETLTDANGKYRVTVDAPRGYGRVECDLILDGSPTTQQYTKGEAWQDGRKLNTCCGVSAGAKANFDFKLFK</sequence>
<keyword evidence="2" id="KW-1185">Reference proteome</keyword>
<reference evidence="1 2" key="1">
    <citation type="journal article" date="2009" name="Stand. Genomic Sci.">
        <title>Complete genome sequence of Dyadobacter fermentans type strain (NS114).</title>
        <authorList>
            <person name="Lang E."/>
            <person name="Lapidus A."/>
            <person name="Chertkov O."/>
            <person name="Brettin T."/>
            <person name="Detter J.C."/>
            <person name="Han C."/>
            <person name="Copeland A."/>
            <person name="Glavina Del Rio T."/>
            <person name="Nolan M."/>
            <person name="Chen F."/>
            <person name="Lucas S."/>
            <person name="Tice H."/>
            <person name="Cheng J.F."/>
            <person name="Land M."/>
            <person name="Hauser L."/>
            <person name="Chang Y.J."/>
            <person name="Jeffries C.D."/>
            <person name="Kopitz M."/>
            <person name="Bruce D."/>
            <person name="Goodwin L."/>
            <person name="Pitluck S."/>
            <person name="Ovchinnikova G."/>
            <person name="Pati A."/>
            <person name="Ivanova N."/>
            <person name="Mavrommatis K."/>
            <person name="Chen A."/>
            <person name="Palaniappan K."/>
            <person name="Chain P."/>
            <person name="Bristow J."/>
            <person name="Eisen J.A."/>
            <person name="Markowitz V."/>
            <person name="Hugenholtz P."/>
            <person name="Goker M."/>
            <person name="Rohde M."/>
            <person name="Kyrpides N.C."/>
            <person name="Klenk H.P."/>
        </authorList>
    </citation>
    <scope>NUCLEOTIDE SEQUENCE [LARGE SCALE GENOMIC DNA]</scope>
    <source>
        <strain evidence="2">ATCC 700827 / DSM 18053 / CIP 107007 / KCTC 52180 / NS114</strain>
    </source>
</reference>
<dbReference type="KEGG" id="dfe:Dfer_2182"/>
<dbReference type="HOGENOM" id="CLU_2616334_0_0_10"/>
<dbReference type="AlphaFoldDB" id="C6VYQ0"/>